<dbReference type="InterPro" id="IPR036706">
    <property type="entry name" value="VOMI_sf"/>
</dbReference>
<dbReference type="RefSeq" id="XP_028581451.1">
    <property type="nucleotide sequence ID" value="XM_028725618.1"/>
</dbReference>
<accession>A0A670HMN6</accession>
<dbReference type="GeneID" id="114595313"/>
<dbReference type="KEGG" id="pmua:114595313"/>
<dbReference type="Ensembl" id="ENSPMRT00000000253.1">
    <property type="protein sequence ID" value="ENSPMRP00000000242.1"/>
    <property type="gene ID" value="ENSPMRG00000000169.1"/>
</dbReference>
<dbReference type="SUPFAM" id="SSF51092">
    <property type="entry name" value="Vitelline membrane outer protein-I (VMO-I)"/>
    <property type="match status" value="1"/>
</dbReference>
<dbReference type="AlphaFoldDB" id="A0A670HMN6"/>
<protein>
    <submittedName>
        <fullName evidence="2">Vitelline membrane outer layer protein 1-like</fullName>
    </submittedName>
</protein>
<dbReference type="Pfam" id="PF03762">
    <property type="entry name" value="VOMI"/>
    <property type="match status" value="1"/>
</dbReference>
<dbReference type="GeneTree" id="ENSGT00390000009313"/>
<keyword evidence="1" id="KW-0732">Signal</keyword>
<dbReference type="Proteomes" id="UP000472272">
    <property type="component" value="Chromosome 4"/>
</dbReference>
<dbReference type="PANTHER" id="PTHR18841:SF2">
    <property type="entry name" value="VITELLINE MEMBRANE OUTER LAYER PROTEIN 1 HOMOLOG"/>
    <property type="match status" value="1"/>
</dbReference>
<dbReference type="CDD" id="cd00220">
    <property type="entry name" value="VMO-I"/>
    <property type="match status" value="1"/>
</dbReference>
<dbReference type="Gene3D" id="2.100.10.20">
    <property type="entry name" value="Vitelline membrane outer layer protein I (VOMI)"/>
    <property type="match status" value="1"/>
</dbReference>
<dbReference type="GO" id="GO:0005615">
    <property type="term" value="C:extracellular space"/>
    <property type="evidence" value="ECO:0007669"/>
    <property type="project" value="TreeGrafter"/>
</dbReference>
<dbReference type="OMA" id="WSEERRC"/>
<evidence type="ECO:0000313" key="2">
    <source>
        <dbReference type="Ensembl" id="ENSPMRP00000000242.1"/>
    </source>
</evidence>
<organism evidence="2 3">
    <name type="scientific">Podarcis muralis</name>
    <name type="common">Wall lizard</name>
    <name type="synonym">Lacerta muralis</name>
    <dbReference type="NCBI Taxonomy" id="64176"/>
    <lineage>
        <taxon>Eukaryota</taxon>
        <taxon>Metazoa</taxon>
        <taxon>Chordata</taxon>
        <taxon>Craniata</taxon>
        <taxon>Vertebrata</taxon>
        <taxon>Euteleostomi</taxon>
        <taxon>Lepidosauria</taxon>
        <taxon>Squamata</taxon>
        <taxon>Bifurcata</taxon>
        <taxon>Unidentata</taxon>
        <taxon>Episquamata</taxon>
        <taxon>Laterata</taxon>
        <taxon>Lacertibaenia</taxon>
        <taxon>Lacertidae</taxon>
        <taxon>Podarcis</taxon>
    </lineage>
</organism>
<reference evidence="2" key="3">
    <citation type="submission" date="2025-09" db="UniProtKB">
        <authorList>
            <consortium name="Ensembl"/>
        </authorList>
    </citation>
    <scope>IDENTIFICATION</scope>
</reference>
<dbReference type="OrthoDB" id="6344411at2759"/>
<sequence>MDLTASPAFFLILCCCLWSVEARDFNSVLSVTNGGSWGTWGVIQFCPQGYAFGFSLKVETPQGGGSKEDDTALNGIRLHCTDSSVIESATGSWGTWTGIQYCPQSNLISYSLRVEGYQGDGDDTAANNIQFTCQDGTGLMGQGLNWGNFGPWSNRCSSGYICGIQTKVESYQGNGDDTALNDVKFFCCD</sequence>
<feature type="chain" id="PRO_5025437463" evidence="1">
    <location>
        <begin position="23"/>
        <end position="189"/>
    </location>
</feature>
<name>A0A670HMN6_PODMU</name>
<dbReference type="PANTHER" id="PTHR18841">
    <property type="entry name" value="VITELLINE MEMBRANE OUTER LAYER PROTEIN I-RELATED"/>
    <property type="match status" value="1"/>
</dbReference>
<evidence type="ECO:0000256" key="1">
    <source>
        <dbReference type="SAM" id="SignalP"/>
    </source>
</evidence>
<reference evidence="2" key="2">
    <citation type="submission" date="2025-08" db="UniProtKB">
        <authorList>
            <consortium name="Ensembl"/>
        </authorList>
    </citation>
    <scope>IDENTIFICATION</scope>
</reference>
<dbReference type="InterPro" id="IPR005515">
    <property type="entry name" value="VOMI"/>
</dbReference>
<keyword evidence="3" id="KW-1185">Reference proteome</keyword>
<gene>
    <name evidence="2" type="primary">LOC114595313</name>
</gene>
<feature type="signal peptide" evidence="1">
    <location>
        <begin position="1"/>
        <end position="22"/>
    </location>
</feature>
<reference evidence="2 3" key="1">
    <citation type="journal article" date="2019" name="Proc. Natl. Acad. Sci. U.S.A.">
        <title>Regulatory changes in pterin and carotenoid genes underlie balanced color polymorphisms in the wall lizard.</title>
        <authorList>
            <person name="Andrade P."/>
            <person name="Pinho C."/>
            <person name="Perez I de Lanuza G."/>
            <person name="Afonso S."/>
            <person name="Brejcha J."/>
            <person name="Rubin C.J."/>
            <person name="Wallerman O."/>
            <person name="Pereira P."/>
            <person name="Sabatino S.J."/>
            <person name="Bellati A."/>
            <person name="Pellitteri-Rosa D."/>
            <person name="Bosakova Z."/>
            <person name="Bunikis I."/>
            <person name="Carretero M.A."/>
            <person name="Feiner N."/>
            <person name="Marsik P."/>
            <person name="Pauperio F."/>
            <person name="Salvi D."/>
            <person name="Soler L."/>
            <person name="While G.M."/>
            <person name="Uller T."/>
            <person name="Font E."/>
            <person name="Andersson L."/>
            <person name="Carneiro M."/>
        </authorList>
    </citation>
    <scope>NUCLEOTIDE SEQUENCE</scope>
</reference>
<proteinExistence type="predicted"/>
<evidence type="ECO:0000313" key="3">
    <source>
        <dbReference type="Proteomes" id="UP000472272"/>
    </source>
</evidence>